<comment type="caution">
    <text evidence="4">The sequence shown here is derived from an EMBL/GenBank/DDBJ whole genome shotgun (WGS) entry which is preliminary data.</text>
</comment>
<name>A0ABR7JQG1_9FIRM</name>
<evidence type="ECO:0000313" key="5">
    <source>
        <dbReference type="Proteomes" id="UP000609849"/>
    </source>
</evidence>
<feature type="coiled-coil region" evidence="2">
    <location>
        <begin position="44"/>
        <end position="71"/>
    </location>
</feature>
<dbReference type="InterPro" id="IPR010273">
    <property type="entry name" value="DUF881"/>
</dbReference>
<keyword evidence="3" id="KW-0812">Transmembrane</keyword>
<feature type="transmembrane region" description="Helical" evidence="3">
    <location>
        <begin position="6"/>
        <end position="23"/>
    </location>
</feature>
<proteinExistence type="inferred from homology"/>
<reference evidence="4 5" key="1">
    <citation type="submission" date="2020-08" db="EMBL/GenBank/DDBJ databases">
        <authorList>
            <person name="Liu C."/>
            <person name="Sun Q."/>
        </authorList>
    </citation>
    <scope>NUCLEOTIDE SEQUENCE [LARGE SCALE GENOMIC DNA]</scope>
    <source>
        <strain evidence="4 5">NSJ-18</strain>
    </source>
</reference>
<keyword evidence="3" id="KW-1133">Transmembrane helix</keyword>
<gene>
    <name evidence="4" type="ORF">H8923_09510</name>
</gene>
<dbReference type="EMBL" id="JACRWE010000004">
    <property type="protein sequence ID" value="MBC5996998.1"/>
    <property type="molecule type" value="Genomic_DNA"/>
</dbReference>
<dbReference type="Pfam" id="PF05949">
    <property type="entry name" value="DUF881"/>
    <property type="match status" value="1"/>
</dbReference>
<keyword evidence="2" id="KW-0175">Coiled coil</keyword>
<evidence type="ECO:0000256" key="3">
    <source>
        <dbReference type="SAM" id="Phobius"/>
    </source>
</evidence>
<keyword evidence="3" id="KW-0472">Membrane</keyword>
<organism evidence="4 5">
    <name type="scientific">Romboutsia faecis</name>
    <dbReference type="NCBI Taxonomy" id="2764597"/>
    <lineage>
        <taxon>Bacteria</taxon>
        <taxon>Bacillati</taxon>
        <taxon>Bacillota</taxon>
        <taxon>Clostridia</taxon>
        <taxon>Peptostreptococcales</taxon>
        <taxon>Peptostreptococcaceae</taxon>
        <taxon>Romboutsia</taxon>
    </lineage>
</organism>
<accession>A0ABR7JQG1</accession>
<dbReference type="Gene3D" id="3.30.70.1880">
    <property type="entry name" value="Protein of unknown function DUF881"/>
    <property type="match status" value="1"/>
</dbReference>
<evidence type="ECO:0000313" key="4">
    <source>
        <dbReference type="EMBL" id="MBC5996998.1"/>
    </source>
</evidence>
<dbReference type="PANTHER" id="PTHR37313">
    <property type="entry name" value="UPF0749 PROTEIN RV1825"/>
    <property type="match status" value="1"/>
</dbReference>
<dbReference type="Proteomes" id="UP000609849">
    <property type="component" value="Unassembled WGS sequence"/>
</dbReference>
<sequence length="226" mass="25864">MKKKYVLIILASIILGVLIGSMIKDLKSVKGLNISKDDIDKREIKMMSKSIKKLQNEKVDLDKEKNILREKYTDIDEIKKMENMKEVLSYTDIKGKGIIITIDSLNEDIGNIANTIDYNKILINLVNELKINGGEFISINGQRINQYSAIILAGSHININSTPIAQPYEIKVIGDTDKLYSYISKENNYIDNIIMNYPMKVEHKVEDSINMPKIEIPNKLRYIREG</sequence>
<protein>
    <submittedName>
        <fullName evidence="4">DUF881 domain-containing protein</fullName>
    </submittedName>
</protein>
<evidence type="ECO:0000256" key="2">
    <source>
        <dbReference type="SAM" id="Coils"/>
    </source>
</evidence>
<dbReference type="RefSeq" id="WP_153972262.1">
    <property type="nucleotide sequence ID" value="NZ_JACRWE010000004.1"/>
</dbReference>
<evidence type="ECO:0000256" key="1">
    <source>
        <dbReference type="ARBA" id="ARBA00009108"/>
    </source>
</evidence>
<keyword evidence="5" id="KW-1185">Reference proteome</keyword>
<comment type="similarity">
    <text evidence="1">Belongs to the UPF0749 family.</text>
</comment>
<dbReference type="PANTHER" id="PTHR37313:SF2">
    <property type="entry name" value="UPF0749 PROTEIN YLXX"/>
    <property type="match status" value="1"/>
</dbReference>